<dbReference type="SUPFAM" id="SSF54909">
    <property type="entry name" value="Dimeric alpha+beta barrel"/>
    <property type="match status" value="1"/>
</dbReference>
<gene>
    <name evidence="3" type="ORF">BN12_10018</name>
</gene>
<dbReference type="InterPro" id="IPR011008">
    <property type="entry name" value="Dimeric_a/b-barrel"/>
</dbReference>
<proteinExistence type="inferred from homology"/>
<evidence type="ECO:0000313" key="4">
    <source>
        <dbReference type="Proteomes" id="UP000035721"/>
    </source>
</evidence>
<accession>A0A077LSR1</accession>
<sequence>MDRPRGVPAAFDVRTLVFLLRPENPPDLAEETLADLQRRHLAYGADLAARGITAANGPMRQQTDERLRGMSVYTVGVEEALATAREDPMVRAGWLTVEAARWCVAEGRIAFPQYPRPVGEVVPFEELDD</sequence>
<comment type="caution">
    <text evidence="3">The sequence shown here is derived from an EMBL/GenBank/DDBJ whole genome shotgun (WGS) entry which is preliminary data.</text>
</comment>
<protein>
    <submittedName>
        <fullName evidence="3">YCII-related protein</fullName>
    </submittedName>
</protein>
<comment type="similarity">
    <text evidence="1">Belongs to the YciI family.</text>
</comment>
<dbReference type="EMBL" id="CAJB01000001">
    <property type="protein sequence ID" value="CCH75871.1"/>
    <property type="molecule type" value="Genomic_DNA"/>
</dbReference>
<evidence type="ECO:0000256" key="1">
    <source>
        <dbReference type="ARBA" id="ARBA00007689"/>
    </source>
</evidence>
<dbReference type="InterPro" id="IPR005545">
    <property type="entry name" value="YCII"/>
</dbReference>
<dbReference type="AlphaFoldDB" id="A0A077LSR1"/>
<keyword evidence="4" id="KW-1185">Reference proteome</keyword>
<evidence type="ECO:0000259" key="2">
    <source>
        <dbReference type="Pfam" id="PF03795"/>
    </source>
</evidence>
<name>A0A077LSR1_9MICO</name>
<dbReference type="RefSeq" id="WP_162233000.1">
    <property type="nucleotide sequence ID" value="NZ_HF570958.1"/>
</dbReference>
<feature type="domain" description="YCII-related" evidence="2">
    <location>
        <begin position="19"/>
        <end position="95"/>
    </location>
</feature>
<dbReference type="Pfam" id="PF03795">
    <property type="entry name" value="YCII"/>
    <property type="match status" value="1"/>
</dbReference>
<reference evidence="3 4" key="1">
    <citation type="journal article" date="2013" name="ISME J.">
        <title>A metabolic model for members of the genus Tetrasphaera involved in enhanced biological phosphorus removal.</title>
        <authorList>
            <person name="Kristiansen R."/>
            <person name="Nguyen H.T.T."/>
            <person name="Saunders A.M."/>
            <person name="Nielsen J.L."/>
            <person name="Wimmer R."/>
            <person name="Le V.Q."/>
            <person name="McIlroy S.J."/>
            <person name="Petrovski S."/>
            <person name="Seviour R.J."/>
            <person name="Calteau A."/>
            <person name="Nielsen K.L."/>
            <person name="Nielsen P.H."/>
        </authorList>
    </citation>
    <scope>NUCLEOTIDE SEQUENCE [LARGE SCALE GENOMIC DNA]</scope>
    <source>
        <strain evidence="3 4">T1-X7</strain>
    </source>
</reference>
<dbReference type="STRING" id="1194083.BN12_10018"/>
<evidence type="ECO:0000313" key="3">
    <source>
        <dbReference type="EMBL" id="CCH75871.1"/>
    </source>
</evidence>
<organism evidence="3 4">
    <name type="scientific">Nostocoides japonicum T1-X7</name>
    <dbReference type="NCBI Taxonomy" id="1194083"/>
    <lineage>
        <taxon>Bacteria</taxon>
        <taxon>Bacillati</taxon>
        <taxon>Actinomycetota</taxon>
        <taxon>Actinomycetes</taxon>
        <taxon>Micrococcales</taxon>
        <taxon>Intrasporangiaceae</taxon>
        <taxon>Nostocoides</taxon>
    </lineage>
</organism>
<dbReference type="Proteomes" id="UP000035721">
    <property type="component" value="Unassembled WGS sequence"/>
</dbReference>